<evidence type="ECO:0000313" key="4">
    <source>
        <dbReference type="Proteomes" id="UP000253370"/>
    </source>
</evidence>
<gene>
    <name evidence="3" type="ORF">DRV85_00630</name>
</gene>
<comment type="caution">
    <text evidence="3">The sequence shown here is derived from an EMBL/GenBank/DDBJ whole genome shotgun (WGS) entry which is preliminary data.</text>
</comment>
<feature type="compositionally biased region" description="Polar residues" evidence="1">
    <location>
        <begin position="72"/>
        <end position="81"/>
    </location>
</feature>
<proteinExistence type="predicted"/>
<feature type="region of interest" description="Disordered" evidence="1">
    <location>
        <begin position="56"/>
        <end position="81"/>
    </location>
</feature>
<dbReference type="InterPro" id="IPR025109">
    <property type="entry name" value="DUF4031"/>
</dbReference>
<feature type="domain" description="DUF4031" evidence="2">
    <location>
        <begin position="1"/>
        <end position="51"/>
    </location>
</feature>
<organism evidence="3 4">
    <name type="scientific">Rhodosalinus halophilus</name>
    <dbReference type="NCBI Taxonomy" id="2259333"/>
    <lineage>
        <taxon>Bacteria</taxon>
        <taxon>Pseudomonadati</taxon>
        <taxon>Pseudomonadota</taxon>
        <taxon>Alphaproteobacteria</taxon>
        <taxon>Rhodobacterales</taxon>
        <taxon>Paracoccaceae</taxon>
        <taxon>Rhodosalinus</taxon>
    </lineage>
</organism>
<dbReference type="EMBL" id="QNTQ01000001">
    <property type="protein sequence ID" value="RBI87473.1"/>
    <property type="molecule type" value="Genomic_DNA"/>
</dbReference>
<dbReference type="OrthoDB" id="9808993at2"/>
<evidence type="ECO:0000313" key="3">
    <source>
        <dbReference type="EMBL" id="RBI87473.1"/>
    </source>
</evidence>
<dbReference type="RefSeq" id="WP_113287497.1">
    <property type="nucleotide sequence ID" value="NZ_QNTQ01000001.1"/>
</dbReference>
<reference evidence="3 4" key="1">
    <citation type="submission" date="2018-07" db="EMBL/GenBank/DDBJ databases">
        <title>Rhodosalinus sp. strain E84T genomic sequence and assembly.</title>
        <authorList>
            <person name="Liu Z.-W."/>
            <person name="Lu D.-C."/>
        </authorList>
    </citation>
    <scope>NUCLEOTIDE SEQUENCE [LARGE SCALE GENOMIC DNA]</scope>
    <source>
        <strain evidence="3 4">E84</strain>
    </source>
</reference>
<dbReference type="Pfam" id="PF13223">
    <property type="entry name" value="DUF4031"/>
    <property type="match status" value="1"/>
</dbReference>
<evidence type="ECO:0000256" key="1">
    <source>
        <dbReference type="SAM" id="MobiDB-lite"/>
    </source>
</evidence>
<accession>A0A365UF49</accession>
<keyword evidence="4" id="KW-1185">Reference proteome</keyword>
<dbReference type="Proteomes" id="UP000253370">
    <property type="component" value="Unassembled WGS sequence"/>
</dbReference>
<dbReference type="AlphaFoldDB" id="A0A365UF49"/>
<protein>
    <recommendedName>
        <fullName evidence="2">DUF4031 domain-containing protein</fullName>
    </recommendedName>
</protein>
<sequence length="81" mass="9116">MADRLGLSCRWLQKPGTRLEHFDVSLSCRRKAVAAGAQEITMRELARKLRDRRDYPAERVRLAGSAPKPPRNGTQRLDASG</sequence>
<name>A0A365UF49_9RHOB</name>
<evidence type="ECO:0000259" key="2">
    <source>
        <dbReference type="Pfam" id="PF13223"/>
    </source>
</evidence>